<evidence type="ECO:0008006" key="4">
    <source>
        <dbReference type="Google" id="ProtNLM"/>
    </source>
</evidence>
<reference evidence="2 3" key="1">
    <citation type="submission" date="2023-01" db="EMBL/GenBank/DDBJ databases">
        <title>Analysis of 21 Apiospora genomes using comparative genomics revels a genus with tremendous synthesis potential of carbohydrate active enzymes and secondary metabolites.</title>
        <authorList>
            <person name="Sorensen T."/>
        </authorList>
    </citation>
    <scope>NUCLEOTIDE SEQUENCE [LARGE SCALE GENOMIC DNA]</scope>
    <source>
        <strain evidence="2 3">CBS 20057</strain>
    </source>
</reference>
<feature type="compositionally biased region" description="Basic and acidic residues" evidence="1">
    <location>
        <begin position="257"/>
        <end position="272"/>
    </location>
</feature>
<feature type="region of interest" description="Disordered" evidence="1">
    <location>
        <begin position="56"/>
        <end position="171"/>
    </location>
</feature>
<keyword evidence="3" id="KW-1185">Reference proteome</keyword>
<feature type="compositionally biased region" description="Acidic residues" evidence="1">
    <location>
        <begin position="119"/>
        <end position="134"/>
    </location>
</feature>
<sequence length="383" mass="42428">MPKSPAIPNLKVEVKPDIHNDVKTEAAQKAKPSVGDIKPVSSPAVKAEISLYDIPLAPSAPPAVPANTAPSPPEVYDLTGSDDDAMVIDIDDSGNSASGHRSEFHDEDADTVYHSGGDSDSDSDSEVSSLDDSDREISSAGVQPARKRRRLSPNVSHMRGIINQDDHAEDGTRRDFYKAIYDHIDISDKIEIQTERLMDCKDPAGRKRRGERLQRLELQRRASRKAIERVLGDEDRLNEAELDQAMALAAPGGAPETHPEYRQRRAHERRQQVDRRIAAVRDATERARRKDAYSKCAKQAAKEGTKRMKLGVRKARLEKRAMNAQKQKDEAEARRAALEEAAAALQEERDRRRGRGRRSQPAADINDNNVPSDAESVMEIASA</sequence>
<feature type="compositionally biased region" description="Acidic residues" evidence="1">
    <location>
        <begin position="80"/>
        <end position="92"/>
    </location>
</feature>
<proteinExistence type="predicted"/>
<feature type="region of interest" description="Disordered" evidence="1">
    <location>
        <begin position="250"/>
        <end position="272"/>
    </location>
</feature>
<evidence type="ECO:0000313" key="3">
    <source>
        <dbReference type="Proteomes" id="UP001396898"/>
    </source>
</evidence>
<organism evidence="2 3">
    <name type="scientific">Apiospora marii</name>
    <dbReference type="NCBI Taxonomy" id="335849"/>
    <lineage>
        <taxon>Eukaryota</taxon>
        <taxon>Fungi</taxon>
        <taxon>Dikarya</taxon>
        <taxon>Ascomycota</taxon>
        <taxon>Pezizomycotina</taxon>
        <taxon>Sordariomycetes</taxon>
        <taxon>Xylariomycetidae</taxon>
        <taxon>Amphisphaeriales</taxon>
        <taxon>Apiosporaceae</taxon>
        <taxon>Apiospora</taxon>
    </lineage>
</organism>
<feature type="region of interest" description="Disordered" evidence="1">
    <location>
        <begin position="298"/>
        <end position="383"/>
    </location>
</feature>
<dbReference type="Proteomes" id="UP001396898">
    <property type="component" value="Unassembled WGS sequence"/>
</dbReference>
<evidence type="ECO:0000313" key="2">
    <source>
        <dbReference type="EMBL" id="KAK8001225.1"/>
    </source>
</evidence>
<protein>
    <recommendedName>
        <fullName evidence="4">Ribosomal RNA-processing protein 14/surfeit locus protein 6 C-terminal domain-containing protein</fullName>
    </recommendedName>
</protein>
<feature type="compositionally biased region" description="Basic and acidic residues" evidence="1">
    <location>
        <begin position="318"/>
        <end position="338"/>
    </location>
</feature>
<name>A0ABR1R604_9PEZI</name>
<dbReference type="EMBL" id="JAQQWI010000018">
    <property type="protein sequence ID" value="KAK8001225.1"/>
    <property type="molecule type" value="Genomic_DNA"/>
</dbReference>
<gene>
    <name evidence="2" type="ORF">PG991_013447</name>
</gene>
<accession>A0ABR1R604</accession>
<comment type="caution">
    <text evidence="2">The sequence shown here is derived from an EMBL/GenBank/DDBJ whole genome shotgun (WGS) entry which is preliminary data.</text>
</comment>
<feature type="compositionally biased region" description="Basic residues" evidence="1">
    <location>
        <begin position="307"/>
        <end position="317"/>
    </location>
</feature>
<evidence type="ECO:0000256" key="1">
    <source>
        <dbReference type="SAM" id="MobiDB-lite"/>
    </source>
</evidence>